<evidence type="ECO:0000256" key="10">
    <source>
        <dbReference type="SAM" id="Phobius"/>
    </source>
</evidence>
<evidence type="ECO:0000256" key="7">
    <source>
        <dbReference type="ARBA" id="ARBA00023136"/>
    </source>
</evidence>
<accession>A0A7R8UZM1</accession>
<evidence type="ECO:0000313" key="12">
    <source>
        <dbReference type="Proteomes" id="UP000594454"/>
    </source>
</evidence>
<protein>
    <submittedName>
        <fullName evidence="11">Uncharacterized protein</fullName>
    </submittedName>
</protein>
<dbReference type="GO" id="GO:0007165">
    <property type="term" value="P:signal transduction"/>
    <property type="evidence" value="ECO:0007669"/>
    <property type="project" value="UniProtKB-KW"/>
</dbReference>
<reference evidence="11 12" key="1">
    <citation type="submission" date="2020-11" db="EMBL/GenBank/DDBJ databases">
        <authorList>
            <person name="Wallbank WR R."/>
            <person name="Pardo Diaz C."/>
            <person name="Kozak K."/>
            <person name="Martin S."/>
            <person name="Jiggins C."/>
            <person name="Moest M."/>
            <person name="Warren A I."/>
            <person name="Generalovic N T."/>
            <person name="Byers J.R.P. K."/>
            <person name="Montejo-Kovacevich G."/>
            <person name="Yen C E."/>
        </authorList>
    </citation>
    <scope>NUCLEOTIDE SEQUENCE [LARGE SCALE GENOMIC DNA]</scope>
</reference>
<gene>
    <name evidence="11" type="ORF">HERILL_LOCUS12492</name>
</gene>
<dbReference type="InParanoid" id="A0A7R8UZM1"/>
<evidence type="ECO:0000256" key="9">
    <source>
        <dbReference type="ARBA" id="ARBA00023224"/>
    </source>
</evidence>
<keyword evidence="4 10" id="KW-0812">Transmembrane</keyword>
<evidence type="ECO:0000256" key="6">
    <source>
        <dbReference type="ARBA" id="ARBA00022989"/>
    </source>
</evidence>
<keyword evidence="8" id="KW-0675">Receptor</keyword>
<feature type="transmembrane region" description="Helical" evidence="10">
    <location>
        <begin position="125"/>
        <end position="150"/>
    </location>
</feature>
<organism evidence="11 12">
    <name type="scientific">Hermetia illucens</name>
    <name type="common">Black soldier fly</name>
    <dbReference type="NCBI Taxonomy" id="343691"/>
    <lineage>
        <taxon>Eukaryota</taxon>
        <taxon>Metazoa</taxon>
        <taxon>Ecdysozoa</taxon>
        <taxon>Arthropoda</taxon>
        <taxon>Hexapoda</taxon>
        <taxon>Insecta</taxon>
        <taxon>Pterygota</taxon>
        <taxon>Neoptera</taxon>
        <taxon>Endopterygota</taxon>
        <taxon>Diptera</taxon>
        <taxon>Brachycera</taxon>
        <taxon>Stratiomyomorpha</taxon>
        <taxon>Stratiomyidae</taxon>
        <taxon>Hermetiinae</taxon>
        <taxon>Hermetia</taxon>
    </lineage>
</organism>
<evidence type="ECO:0000256" key="2">
    <source>
        <dbReference type="ARBA" id="ARBA00022475"/>
    </source>
</evidence>
<dbReference type="EMBL" id="LR899013">
    <property type="protein sequence ID" value="CAD7089977.1"/>
    <property type="molecule type" value="Genomic_DNA"/>
</dbReference>
<keyword evidence="9" id="KW-0807">Transducer</keyword>
<dbReference type="PANTHER" id="PTHR21137">
    <property type="entry name" value="ODORANT RECEPTOR"/>
    <property type="match status" value="1"/>
</dbReference>
<feature type="transmembrane region" description="Helical" evidence="10">
    <location>
        <begin position="46"/>
        <end position="67"/>
    </location>
</feature>
<evidence type="ECO:0000256" key="1">
    <source>
        <dbReference type="ARBA" id="ARBA00004651"/>
    </source>
</evidence>
<dbReference type="OrthoDB" id="8014628at2759"/>
<dbReference type="AlphaFoldDB" id="A0A7R8UZM1"/>
<dbReference type="Proteomes" id="UP000594454">
    <property type="component" value="Chromosome 5"/>
</dbReference>
<dbReference type="GO" id="GO:0005886">
    <property type="term" value="C:plasma membrane"/>
    <property type="evidence" value="ECO:0007669"/>
    <property type="project" value="UniProtKB-SubCell"/>
</dbReference>
<evidence type="ECO:0000313" key="11">
    <source>
        <dbReference type="EMBL" id="CAD7089977.1"/>
    </source>
</evidence>
<dbReference type="InterPro" id="IPR004117">
    <property type="entry name" value="7tm6_olfct_rcpt"/>
</dbReference>
<evidence type="ECO:0000256" key="3">
    <source>
        <dbReference type="ARBA" id="ARBA00022606"/>
    </source>
</evidence>
<evidence type="ECO:0000256" key="8">
    <source>
        <dbReference type="ARBA" id="ARBA00023170"/>
    </source>
</evidence>
<dbReference type="GO" id="GO:0004984">
    <property type="term" value="F:olfactory receptor activity"/>
    <property type="evidence" value="ECO:0007669"/>
    <property type="project" value="InterPro"/>
</dbReference>
<dbReference type="PANTHER" id="PTHR21137:SF35">
    <property type="entry name" value="ODORANT RECEPTOR 19A-RELATED"/>
    <property type="match status" value="1"/>
</dbReference>
<keyword evidence="3" id="KW-0716">Sensory transduction</keyword>
<keyword evidence="2" id="KW-1003">Cell membrane</keyword>
<proteinExistence type="predicted"/>
<keyword evidence="5" id="KW-0552">Olfaction</keyword>
<sequence length="249" mass="28889">MNKIFKYFFGSDTSSFEPNFEFITKVMNIIGCRIYDDRKLTIFQNIHFYSFYACGICTVISALKLGITERDLDLQIQAFITFLMGTELGRKSGIFNSDEKQHELIRFTTRMHIELQKFVKKFNEIYSFAVLIHTVFTTGLICICFVHMHVNLFANSYNLLCNLILEMYLYSYCGQLIVTKNQEAADALYSSNWYELNSCEDKKDILLILTNIQHELALSVGGFTTLEMTTFTDVMKSAYRICTVIKNTF</sequence>
<name>A0A7R8UZM1_HERIL</name>
<keyword evidence="12" id="KW-1185">Reference proteome</keyword>
<keyword evidence="7 10" id="KW-0472">Membrane</keyword>
<dbReference type="GO" id="GO:0005549">
    <property type="term" value="F:odorant binding"/>
    <property type="evidence" value="ECO:0007669"/>
    <property type="project" value="InterPro"/>
</dbReference>
<keyword evidence="6 10" id="KW-1133">Transmembrane helix</keyword>
<comment type="subcellular location">
    <subcellularLocation>
        <location evidence="1">Cell membrane</location>
        <topology evidence="1">Multi-pass membrane protein</topology>
    </subcellularLocation>
</comment>
<evidence type="ECO:0000256" key="4">
    <source>
        <dbReference type="ARBA" id="ARBA00022692"/>
    </source>
</evidence>
<evidence type="ECO:0000256" key="5">
    <source>
        <dbReference type="ARBA" id="ARBA00022725"/>
    </source>
</evidence>
<dbReference type="Pfam" id="PF02949">
    <property type="entry name" value="7tm_6"/>
    <property type="match status" value="1"/>
</dbReference>